<dbReference type="Pfam" id="PF00146">
    <property type="entry name" value="NADHdh"/>
    <property type="match status" value="2"/>
</dbReference>
<dbReference type="EMBL" id="LWMW01000111">
    <property type="protein sequence ID" value="KZX15676.1"/>
    <property type="molecule type" value="Genomic_DNA"/>
</dbReference>
<feature type="transmembrane region" description="Helical" evidence="5">
    <location>
        <begin position="6"/>
        <end position="30"/>
    </location>
</feature>
<keyword evidence="3 5" id="KW-1133">Transmembrane helix</keyword>
<keyword evidence="7" id="KW-1185">Reference proteome</keyword>
<feature type="transmembrane region" description="Helical" evidence="5">
    <location>
        <begin position="164"/>
        <end position="189"/>
    </location>
</feature>
<dbReference type="GO" id="GO:0016491">
    <property type="term" value="F:oxidoreductase activity"/>
    <property type="evidence" value="ECO:0007669"/>
    <property type="project" value="UniProtKB-KW"/>
</dbReference>
<dbReference type="PANTHER" id="PTHR43359">
    <property type="entry name" value="FORMATE HYDROGENLYASE SUBUNIT 4"/>
    <property type="match status" value="1"/>
</dbReference>
<evidence type="ECO:0000256" key="2">
    <source>
        <dbReference type="ARBA" id="ARBA00022692"/>
    </source>
</evidence>
<keyword evidence="2 5" id="KW-0812">Transmembrane</keyword>
<feature type="transmembrane region" description="Helical" evidence="5">
    <location>
        <begin position="201"/>
        <end position="221"/>
    </location>
</feature>
<name>A0A166DK24_9EURY</name>
<feature type="transmembrane region" description="Helical" evidence="5">
    <location>
        <begin position="312"/>
        <end position="332"/>
    </location>
</feature>
<sequence length="333" mass="36243">MSYITILYSILAVIGTLVLGLIIGTLLPGIERKYIQARIQQRIGPPVTSPGIMAPIKFFFKENIAPNSPVPGLYKSLPIICFIVVLLILLVLTPQMYFLGGLASVIAIIGFLKVEEVAYVLMGSLSKSVMSLGLPFPDIVRGAIHPDSERSHIEDLSSSRAFRLIAFGSFPIYLAIFIPVAITGSIFLGDIVAYQQLHGPFILTLAGAIGAIVFFVGYMILLNEYPFAIMKTKADVIEGPYMEYASKYRSFVYLTRGFLIFTLGALFSVLFIGIPPSIFSLGILVNIAVALIFLVLMGILSAFSPVFTYKQFYPVVISVSLLGVLAIVVGLLL</sequence>
<keyword evidence="4 5" id="KW-0472">Membrane</keyword>
<protein>
    <submittedName>
        <fullName evidence="6">NAD(P)H-quinone oxidoreductase subunit 1, chloroplastic</fullName>
        <ecNumber evidence="6">1.6.5.11</ecNumber>
    </submittedName>
</protein>
<evidence type="ECO:0000313" key="7">
    <source>
        <dbReference type="Proteomes" id="UP000077275"/>
    </source>
</evidence>
<accession>A0A166DK24</accession>
<feature type="transmembrane region" description="Helical" evidence="5">
    <location>
        <begin position="98"/>
        <end position="121"/>
    </location>
</feature>
<feature type="transmembrane region" description="Helical" evidence="5">
    <location>
        <begin position="251"/>
        <end position="272"/>
    </location>
</feature>
<dbReference type="EC" id="1.6.5.11" evidence="6"/>
<dbReference type="AlphaFoldDB" id="A0A166DK24"/>
<dbReference type="InterPro" id="IPR052561">
    <property type="entry name" value="ComplexI_Subunit1"/>
</dbReference>
<evidence type="ECO:0000256" key="4">
    <source>
        <dbReference type="ARBA" id="ARBA00023136"/>
    </source>
</evidence>
<keyword evidence="6" id="KW-0560">Oxidoreductase</keyword>
<dbReference type="OrthoDB" id="15253at2157"/>
<dbReference type="InterPro" id="IPR001694">
    <property type="entry name" value="NADH_UbQ_OxRdtase_su1/FPO"/>
</dbReference>
<evidence type="ECO:0000256" key="1">
    <source>
        <dbReference type="ARBA" id="ARBA00004141"/>
    </source>
</evidence>
<dbReference type="RefSeq" id="WP_067259948.1">
    <property type="nucleotide sequence ID" value="NZ_LWMW01000111.1"/>
</dbReference>
<feature type="transmembrane region" description="Helical" evidence="5">
    <location>
        <begin position="73"/>
        <end position="92"/>
    </location>
</feature>
<evidence type="ECO:0000256" key="5">
    <source>
        <dbReference type="SAM" id="Phobius"/>
    </source>
</evidence>
<dbReference type="GO" id="GO:0005886">
    <property type="term" value="C:plasma membrane"/>
    <property type="evidence" value="ECO:0007669"/>
    <property type="project" value="TreeGrafter"/>
</dbReference>
<evidence type="ECO:0000313" key="6">
    <source>
        <dbReference type="EMBL" id="KZX15676.1"/>
    </source>
</evidence>
<dbReference type="Proteomes" id="UP000077275">
    <property type="component" value="Unassembled WGS sequence"/>
</dbReference>
<comment type="caution">
    <text evidence="6">The sequence shown here is derived from an EMBL/GenBank/DDBJ whole genome shotgun (WGS) entry which is preliminary data.</text>
</comment>
<dbReference type="PANTHER" id="PTHR43359:SF1">
    <property type="entry name" value="FORMATE HYDROGENLYASE SUBUNIT 4-RELATED"/>
    <property type="match status" value="1"/>
</dbReference>
<feature type="transmembrane region" description="Helical" evidence="5">
    <location>
        <begin position="278"/>
        <end position="300"/>
    </location>
</feature>
<proteinExistence type="predicted"/>
<gene>
    <name evidence="6" type="primary">ndhA</name>
    <name evidence="6" type="ORF">MBCUT_13740</name>
</gene>
<organism evidence="6 7">
    <name type="scientific">Methanobrevibacter cuticularis</name>
    <dbReference type="NCBI Taxonomy" id="47311"/>
    <lineage>
        <taxon>Archaea</taxon>
        <taxon>Methanobacteriati</taxon>
        <taxon>Methanobacteriota</taxon>
        <taxon>Methanomada group</taxon>
        <taxon>Methanobacteria</taxon>
        <taxon>Methanobacteriales</taxon>
        <taxon>Methanobacteriaceae</taxon>
        <taxon>Methanobrevibacter</taxon>
    </lineage>
</organism>
<comment type="subcellular location">
    <subcellularLocation>
        <location evidence="1">Membrane</location>
        <topology evidence="1">Multi-pass membrane protein</topology>
    </subcellularLocation>
</comment>
<reference evidence="6 7" key="1">
    <citation type="submission" date="2016-04" db="EMBL/GenBank/DDBJ databases">
        <title>Genome sequence of Methanobrevibacter cuticularis DSM 11139.</title>
        <authorList>
            <person name="Poehlein A."/>
            <person name="Seedorf H."/>
            <person name="Daniel R."/>
        </authorList>
    </citation>
    <scope>NUCLEOTIDE SEQUENCE [LARGE SCALE GENOMIC DNA]</scope>
    <source>
        <strain evidence="6 7">DSM 11139</strain>
    </source>
</reference>
<dbReference type="PATRIC" id="fig|47311.3.peg.1501"/>
<dbReference type="STRING" id="47311.MBCUT_13740"/>
<evidence type="ECO:0000256" key="3">
    <source>
        <dbReference type="ARBA" id="ARBA00022989"/>
    </source>
</evidence>